<dbReference type="Gene3D" id="1.10.3210.10">
    <property type="entry name" value="Hypothetical protein af1432"/>
    <property type="match status" value="1"/>
</dbReference>
<accession>A0A382CCW9</accession>
<dbReference type="PANTHER" id="PTHR38659">
    <property type="entry name" value="METAL-DEPENDENT PHOSPHOHYDROLASE"/>
    <property type="match status" value="1"/>
</dbReference>
<evidence type="ECO:0000259" key="1">
    <source>
        <dbReference type="Pfam" id="PF01966"/>
    </source>
</evidence>
<evidence type="ECO:0000313" key="2">
    <source>
        <dbReference type="EMBL" id="SVB23946.1"/>
    </source>
</evidence>
<dbReference type="SUPFAM" id="SSF109604">
    <property type="entry name" value="HD-domain/PDEase-like"/>
    <property type="match status" value="1"/>
</dbReference>
<feature type="domain" description="HD" evidence="1">
    <location>
        <begin position="26"/>
        <end position="98"/>
    </location>
</feature>
<protein>
    <recommendedName>
        <fullName evidence="1">HD domain-containing protein</fullName>
    </recommendedName>
</protein>
<dbReference type="CDD" id="cd00077">
    <property type="entry name" value="HDc"/>
    <property type="match status" value="1"/>
</dbReference>
<dbReference type="InterPro" id="IPR003607">
    <property type="entry name" value="HD/PDEase_dom"/>
</dbReference>
<dbReference type="AlphaFoldDB" id="A0A382CCW9"/>
<name>A0A382CCW9_9ZZZZ</name>
<dbReference type="InterPro" id="IPR006675">
    <property type="entry name" value="HDIG_dom"/>
</dbReference>
<dbReference type="PANTHER" id="PTHR38659:SF2">
    <property type="entry name" value="HDIG DOMAIN PROTEIN"/>
    <property type="match status" value="1"/>
</dbReference>
<dbReference type="NCBIfam" id="TIGR00277">
    <property type="entry name" value="HDIG"/>
    <property type="match status" value="1"/>
</dbReference>
<dbReference type="EMBL" id="UINC01033917">
    <property type="protein sequence ID" value="SVB23946.1"/>
    <property type="molecule type" value="Genomic_DNA"/>
</dbReference>
<organism evidence="2">
    <name type="scientific">marine metagenome</name>
    <dbReference type="NCBI Taxonomy" id="408172"/>
    <lineage>
        <taxon>unclassified sequences</taxon>
        <taxon>metagenomes</taxon>
        <taxon>ecological metagenomes</taxon>
    </lineage>
</organism>
<dbReference type="Pfam" id="PF01966">
    <property type="entry name" value="HD"/>
    <property type="match status" value="1"/>
</dbReference>
<reference evidence="2" key="1">
    <citation type="submission" date="2018-05" db="EMBL/GenBank/DDBJ databases">
        <authorList>
            <person name="Lanie J.A."/>
            <person name="Ng W.-L."/>
            <person name="Kazmierczak K.M."/>
            <person name="Andrzejewski T.M."/>
            <person name="Davidsen T.M."/>
            <person name="Wayne K.J."/>
            <person name="Tettelin H."/>
            <person name="Glass J.I."/>
            <person name="Rusch D."/>
            <person name="Podicherti R."/>
            <person name="Tsui H.-C.T."/>
            <person name="Winkler M.E."/>
        </authorList>
    </citation>
    <scope>NUCLEOTIDE SEQUENCE</scope>
</reference>
<sequence length="192" mass="21593">MMMMELNRNAAWELLAEYTQSENLRKHGLAVEAALRGYARKFGEDEVLWGAVGLLHDFDYERWPSLNDHPFRGAEILRKQGYPEVVVRAILSHADYTGVSRESKLEHTLFACDEMSGFVTAASLVRPSKSVLDLAAKSVKRRMKDKAFARGVSRDDLRLGAEEIGLPLDDHITNVITFMREEADALGLRGSL</sequence>
<proteinExistence type="predicted"/>
<dbReference type="InterPro" id="IPR006674">
    <property type="entry name" value="HD_domain"/>
</dbReference>
<gene>
    <name evidence="2" type="ORF">METZ01_LOCUS176800</name>
</gene>